<dbReference type="GO" id="GO:0006915">
    <property type="term" value="P:apoptotic process"/>
    <property type="evidence" value="ECO:0007669"/>
    <property type="project" value="UniProtKB-KW"/>
</dbReference>
<evidence type="ECO:0000256" key="8">
    <source>
        <dbReference type="PROSITE-ProRule" id="PRU00206"/>
    </source>
</evidence>
<evidence type="ECO:0000256" key="6">
    <source>
        <dbReference type="ARBA" id="ARBA00023157"/>
    </source>
</evidence>
<dbReference type="PANTHER" id="PTHR23097">
    <property type="entry name" value="TUMOR NECROSIS FACTOR RECEPTOR SUPERFAMILY MEMBER"/>
    <property type="match status" value="1"/>
</dbReference>
<comment type="caution">
    <text evidence="8">Lacks conserved residue(s) required for the propagation of feature annotation.</text>
</comment>
<dbReference type="AlphaFoldDB" id="A0AAW1ZZS1"/>
<feature type="repeat" description="TNFR-Cys" evidence="8">
    <location>
        <begin position="71"/>
        <end position="113"/>
    </location>
</feature>
<evidence type="ECO:0000256" key="5">
    <source>
        <dbReference type="ARBA" id="ARBA00022737"/>
    </source>
</evidence>
<feature type="disulfide bond" evidence="8">
    <location>
        <begin position="139"/>
        <end position="157"/>
    </location>
</feature>
<feature type="transmembrane region" description="Helical" evidence="10">
    <location>
        <begin position="266"/>
        <end position="289"/>
    </location>
</feature>
<evidence type="ECO:0000256" key="10">
    <source>
        <dbReference type="SAM" id="Phobius"/>
    </source>
</evidence>
<proteinExistence type="predicted"/>
<evidence type="ECO:0000256" key="3">
    <source>
        <dbReference type="ARBA" id="ARBA00022703"/>
    </source>
</evidence>
<feature type="disulfide bond" evidence="8">
    <location>
        <begin position="115"/>
        <end position="130"/>
    </location>
</feature>
<evidence type="ECO:0000256" key="4">
    <source>
        <dbReference type="ARBA" id="ARBA00022729"/>
    </source>
</evidence>
<comment type="caution">
    <text evidence="13">The sequence shown here is derived from an EMBL/GenBank/DDBJ whole genome shotgun (WGS) entry which is preliminary data.</text>
</comment>
<feature type="disulfide bond" evidence="8">
    <location>
        <begin position="51"/>
        <end position="69"/>
    </location>
</feature>
<dbReference type="EMBL" id="JAWDJR010000011">
    <property type="protein sequence ID" value="KAK9966846.1"/>
    <property type="molecule type" value="Genomic_DNA"/>
</dbReference>
<evidence type="ECO:0000313" key="14">
    <source>
        <dbReference type="Proteomes" id="UP001479290"/>
    </source>
</evidence>
<protein>
    <recommendedName>
        <fullName evidence="12">TNFR-Cys domain-containing protein</fullName>
    </recommendedName>
</protein>
<feature type="region of interest" description="Disordered" evidence="9">
    <location>
        <begin position="333"/>
        <end position="373"/>
    </location>
</feature>
<feature type="domain" description="TNFR-Cys" evidence="12">
    <location>
        <begin position="114"/>
        <end position="157"/>
    </location>
</feature>
<keyword evidence="10" id="KW-0472">Membrane</keyword>
<dbReference type="PROSITE" id="PS00652">
    <property type="entry name" value="TNFR_NGFR_1"/>
    <property type="match status" value="2"/>
</dbReference>
<evidence type="ECO:0000313" key="13">
    <source>
        <dbReference type="EMBL" id="KAK9966846.1"/>
    </source>
</evidence>
<reference evidence="13 14" key="1">
    <citation type="submission" date="2024-05" db="EMBL/GenBank/DDBJ databases">
        <title>A high-quality chromosomal-level genome assembly of Topmouth culter (Culter alburnus).</title>
        <authorList>
            <person name="Zhao H."/>
        </authorList>
    </citation>
    <scope>NUCLEOTIDE SEQUENCE [LARGE SCALE GENOMIC DNA]</scope>
    <source>
        <strain evidence="13">CATC2023</strain>
        <tissue evidence="13">Muscle</tissue>
    </source>
</reference>
<feature type="disulfide bond" evidence="8">
    <location>
        <begin position="32"/>
        <end position="47"/>
    </location>
</feature>
<feature type="disulfide bond" evidence="8">
    <location>
        <begin position="72"/>
        <end position="87"/>
    </location>
</feature>
<dbReference type="Proteomes" id="UP001479290">
    <property type="component" value="Unassembled WGS sequence"/>
</dbReference>
<evidence type="ECO:0000256" key="11">
    <source>
        <dbReference type="SAM" id="SignalP"/>
    </source>
</evidence>
<feature type="signal peptide" evidence="11">
    <location>
        <begin position="1"/>
        <end position="20"/>
    </location>
</feature>
<feature type="compositionally biased region" description="Low complexity" evidence="9">
    <location>
        <begin position="335"/>
        <end position="355"/>
    </location>
</feature>
<evidence type="ECO:0000256" key="7">
    <source>
        <dbReference type="ARBA" id="ARBA00023180"/>
    </source>
</evidence>
<feature type="domain" description="TNFR-Cys" evidence="12">
    <location>
        <begin position="71"/>
        <end position="113"/>
    </location>
</feature>
<accession>A0AAW1ZZS1</accession>
<keyword evidence="7" id="KW-0325">Glycoprotein</keyword>
<dbReference type="GO" id="GO:0005576">
    <property type="term" value="C:extracellular region"/>
    <property type="evidence" value="ECO:0007669"/>
    <property type="project" value="UniProtKB-SubCell"/>
</dbReference>
<dbReference type="PROSITE" id="PS50050">
    <property type="entry name" value="TNFR_NGFR_2"/>
    <property type="match status" value="4"/>
</dbReference>
<gene>
    <name evidence="13" type="ORF">ABG768_003934</name>
</gene>
<evidence type="ECO:0000256" key="1">
    <source>
        <dbReference type="ARBA" id="ARBA00004613"/>
    </source>
</evidence>
<keyword evidence="14" id="KW-1185">Reference proteome</keyword>
<feature type="disulfide bond" evidence="8">
    <location>
        <begin position="48"/>
        <end position="61"/>
    </location>
</feature>
<feature type="domain" description="TNFR-Cys" evidence="12">
    <location>
        <begin position="159"/>
        <end position="197"/>
    </location>
</feature>
<evidence type="ECO:0000256" key="9">
    <source>
        <dbReference type="SAM" id="MobiDB-lite"/>
    </source>
</evidence>
<sequence length="444" mass="48136">MLILISRLILMTAVWRVAEGKAPLPYSSDGTCNDSTSEYYAKDLQICCSKCKPGTRQHVQCTRNSDTVCEACQQGQYSENYNHFKNCFSCPQCKDEKGLDYGTKCSADTKSVCVCKPGMFCSKTGFRSECEECRKYKSCKPGEYTARKGTPKNDVKCEKCPSGTFSNHINAESCQPHTQCEGGSVLRQGSSTADTLCDVTPPPLTKTTEVSLQISPKHPHPRLTKPSSFWSQTVQPMNATTTPSLLPSSSMTAIKTTNSSDTDTPTLMYCTVIVCGLVLLALTLMVITCKLRKRKAGIKKVPVAGGNKLVQDSSENGTLDHQCLLHADKCQKEPSMTSSDSQSQPDSSQSHSSGDWLERASQEESLPEQPSVSSPLVNLSITATFNCQVTPTTASCSIPLNPSALTPHVEAPVPLSQEEVCISCQQEDGKEALQSVQESSPCAF</sequence>
<organism evidence="13 14">
    <name type="scientific">Culter alburnus</name>
    <name type="common">Topmouth culter</name>
    <dbReference type="NCBI Taxonomy" id="194366"/>
    <lineage>
        <taxon>Eukaryota</taxon>
        <taxon>Metazoa</taxon>
        <taxon>Chordata</taxon>
        <taxon>Craniata</taxon>
        <taxon>Vertebrata</taxon>
        <taxon>Euteleostomi</taxon>
        <taxon>Actinopterygii</taxon>
        <taxon>Neopterygii</taxon>
        <taxon>Teleostei</taxon>
        <taxon>Ostariophysi</taxon>
        <taxon>Cypriniformes</taxon>
        <taxon>Xenocyprididae</taxon>
        <taxon>Xenocypridinae</taxon>
        <taxon>Culter</taxon>
    </lineage>
</organism>
<dbReference type="SMART" id="SM00208">
    <property type="entry name" value="TNFR"/>
    <property type="match status" value="4"/>
</dbReference>
<dbReference type="InterPro" id="IPR001368">
    <property type="entry name" value="TNFR/NGFR_Cys_rich_reg"/>
</dbReference>
<feature type="chain" id="PRO_5043565067" description="TNFR-Cys domain-containing protein" evidence="11">
    <location>
        <begin position="21"/>
        <end position="444"/>
    </location>
</feature>
<dbReference type="InterPro" id="IPR052459">
    <property type="entry name" value="TNFRSF_decoy_receptor"/>
</dbReference>
<evidence type="ECO:0000256" key="2">
    <source>
        <dbReference type="ARBA" id="ARBA00022525"/>
    </source>
</evidence>
<keyword evidence="10" id="KW-0812">Transmembrane</keyword>
<name>A0AAW1ZZS1_CULAL</name>
<feature type="repeat" description="TNFR-Cys" evidence="8">
    <location>
        <begin position="31"/>
        <end position="69"/>
    </location>
</feature>
<keyword evidence="2" id="KW-0964">Secreted</keyword>
<dbReference type="PANTHER" id="PTHR23097:SF90">
    <property type="entry name" value="TUMOR NECROSIS FACTOR RECEPTOR SUPERFAMILY MEMBER 11B"/>
    <property type="match status" value="1"/>
</dbReference>
<feature type="repeat" description="TNFR-Cys" evidence="8">
    <location>
        <begin position="114"/>
        <end position="157"/>
    </location>
</feature>
<keyword evidence="6 8" id="KW-1015">Disulfide bond</keyword>
<feature type="repeat" description="TNFR-Cys" evidence="8">
    <location>
        <begin position="159"/>
        <end position="197"/>
    </location>
</feature>
<keyword evidence="10" id="KW-1133">Transmembrane helix</keyword>
<evidence type="ECO:0000259" key="12">
    <source>
        <dbReference type="PROSITE" id="PS50050"/>
    </source>
</evidence>
<keyword evidence="5" id="KW-0677">Repeat</keyword>
<dbReference type="Gene3D" id="2.10.50.10">
    <property type="entry name" value="Tumor Necrosis Factor Receptor, subunit A, domain 2"/>
    <property type="match status" value="3"/>
</dbReference>
<dbReference type="SUPFAM" id="SSF57586">
    <property type="entry name" value="TNF receptor-like"/>
    <property type="match status" value="3"/>
</dbReference>
<comment type="subcellular location">
    <subcellularLocation>
        <location evidence="1">Secreted</location>
    </subcellularLocation>
</comment>
<feature type="domain" description="TNFR-Cys" evidence="12">
    <location>
        <begin position="31"/>
        <end position="69"/>
    </location>
</feature>
<dbReference type="Pfam" id="PF00020">
    <property type="entry name" value="TNFR_c6"/>
    <property type="match status" value="2"/>
</dbReference>
<dbReference type="CDD" id="cd15835">
    <property type="entry name" value="TNFRSF1B_teleost"/>
    <property type="match status" value="1"/>
</dbReference>
<keyword evidence="3" id="KW-0053">Apoptosis</keyword>
<keyword evidence="4 11" id="KW-0732">Signal</keyword>